<dbReference type="PROSITE" id="PS00066">
    <property type="entry name" value="HMG_COA_REDUCTASE_1"/>
    <property type="match status" value="1"/>
</dbReference>
<evidence type="ECO:0000256" key="1">
    <source>
        <dbReference type="ARBA" id="ARBA00007661"/>
    </source>
</evidence>
<dbReference type="InterPro" id="IPR004553">
    <property type="entry name" value="HMG_CoA_Rdtase_bac-typ"/>
</dbReference>
<evidence type="ECO:0000313" key="5">
    <source>
        <dbReference type="Proteomes" id="UP001168579"/>
    </source>
</evidence>
<dbReference type="PROSITE" id="PS50065">
    <property type="entry name" value="HMG_COA_REDUCTASE_4"/>
    <property type="match status" value="1"/>
</dbReference>
<reference evidence="4" key="2">
    <citation type="submission" date="2023-06" db="EMBL/GenBank/DDBJ databases">
        <authorList>
            <person name="Lucena T."/>
            <person name="Sun Q."/>
        </authorList>
    </citation>
    <scope>NUCLEOTIDE SEQUENCE</scope>
    <source>
        <strain evidence="4">CECT 8869</strain>
    </source>
</reference>
<reference evidence="4" key="1">
    <citation type="journal article" date="2014" name="Int. J. Syst. Evol. Microbiol.">
        <title>Complete genome of a new Firmicutes species belonging to the dominant human colonic microbiota ('Ruminococcus bicirculans') reveals two chromosomes and a selective capacity to utilize plant glucans.</title>
        <authorList>
            <consortium name="NISC Comparative Sequencing Program"/>
            <person name="Wegmann U."/>
            <person name="Louis P."/>
            <person name="Goesmann A."/>
            <person name="Henrissat B."/>
            <person name="Duncan S.H."/>
            <person name="Flint H.J."/>
        </authorList>
    </citation>
    <scope>NUCLEOTIDE SEQUENCE</scope>
    <source>
        <strain evidence="4">CECT 8869</strain>
    </source>
</reference>
<dbReference type="NCBIfam" id="TIGR00532">
    <property type="entry name" value="HMG_CoA_R_NAD"/>
    <property type="match status" value="1"/>
</dbReference>
<dbReference type="Pfam" id="PF00368">
    <property type="entry name" value="HMG-CoA_red"/>
    <property type="match status" value="1"/>
</dbReference>
<dbReference type="RefSeq" id="WP_304435436.1">
    <property type="nucleotide sequence ID" value="NZ_JAUKUC010000001.1"/>
</dbReference>
<dbReference type="SUPFAM" id="SSF56542">
    <property type="entry name" value="Substrate-binding domain of HMG-CoA reductase"/>
    <property type="match status" value="1"/>
</dbReference>
<dbReference type="InterPro" id="IPR023076">
    <property type="entry name" value="HMG_CoA_Rdtase_CS"/>
</dbReference>
<dbReference type="EC" id="1.1.1.88" evidence="3"/>
<keyword evidence="5" id="KW-1185">Reference proteome</keyword>
<dbReference type="PANTHER" id="PTHR10572">
    <property type="entry name" value="3-HYDROXY-3-METHYLGLUTARYL-COENZYME A REDUCTASE"/>
    <property type="match status" value="1"/>
</dbReference>
<comment type="pathway">
    <text evidence="3">Metabolic intermediate metabolism; (R)-mevalonate degradation; (S)-3-hydroxy-3-methylglutaryl-CoA from (R)-mevalonate: step 1/1.</text>
</comment>
<dbReference type="InterPro" id="IPR009023">
    <property type="entry name" value="HMG_CoA_Rdtase_NAD(P)-bd_sf"/>
</dbReference>
<dbReference type="InterPro" id="IPR009029">
    <property type="entry name" value="HMG_CoA_Rdtase_sub-bd_dom_sf"/>
</dbReference>
<gene>
    <name evidence="4" type="ORF">Q2T41_06670</name>
</gene>
<organism evidence="4 5">
    <name type="scientific">Maribacter confluentis</name>
    <dbReference type="NCBI Taxonomy" id="1656093"/>
    <lineage>
        <taxon>Bacteria</taxon>
        <taxon>Pseudomonadati</taxon>
        <taxon>Bacteroidota</taxon>
        <taxon>Flavobacteriia</taxon>
        <taxon>Flavobacteriales</taxon>
        <taxon>Flavobacteriaceae</taxon>
        <taxon>Maribacter</taxon>
    </lineage>
</organism>
<dbReference type="SUPFAM" id="SSF55035">
    <property type="entry name" value="NAD-binding domain of HMG-CoA reductase"/>
    <property type="match status" value="1"/>
</dbReference>
<dbReference type="InterPro" id="IPR002202">
    <property type="entry name" value="HMG_CoA_Rdtase"/>
</dbReference>
<comment type="catalytic activity">
    <reaction evidence="3">
        <text>(R)-mevalonate + 2 NAD(+) + CoA = (3S)-3-hydroxy-3-methylglutaryl-CoA + 2 NADH + 2 H(+)</text>
        <dbReference type="Rhea" id="RHEA:14833"/>
        <dbReference type="ChEBI" id="CHEBI:15378"/>
        <dbReference type="ChEBI" id="CHEBI:36464"/>
        <dbReference type="ChEBI" id="CHEBI:43074"/>
        <dbReference type="ChEBI" id="CHEBI:57287"/>
        <dbReference type="ChEBI" id="CHEBI:57540"/>
        <dbReference type="ChEBI" id="CHEBI:57945"/>
        <dbReference type="EC" id="1.1.1.88"/>
    </reaction>
</comment>
<comment type="caution">
    <text evidence="4">The sequence shown here is derived from an EMBL/GenBank/DDBJ whole genome shotgun (WGS) entry which is preliminary data.</text>
</comment>
<dbReference type="GO" id="GO:0140643">
    <property type="term" value="F:hydroxymethylglutaryl-CoA reductase (NADH) activity"/>
    <property type="evidence" value="ECO:0007669"/>
    <property type="project" value="UniProtKB-EC"/>
</dbReference>
<keyword evidence="2 3" id="KW-0560">Oxidoreductase</keyword>
<protein>
    <recommendedName>
        <fullName evidence="3">3-hydroxy-3-methylglutaryl coenzyme A reductase</fullName>
        <shortName evidence="3">HMG-CoA reductase</shortName>
        <ecNumber evidence="3">1.1.1.88</ecNumber>
    </recommendedName>
</protein>
<evidence type="ECO:0000256" key="3">
    <source>
        <dbReference type="RuleBase" id="RU361219"/>
    </source>
</evidence>
<name>A0ABT8RPE1_9FLAO</name>
<dbReference type="Proteomes" id="UP001168579">
    <property type="component" value="Unassembled WGS sequence"/>
</dbReference>
<sequence length="438" mass="48718">MTKPISGFSKLTKEEKIDWITTNYTHNKEQSKKILQTYWNQNGRIQQLHDEFIENTITNLYVPQGIAPNFLINDRLYAIPMAIEESSVIAAASKAAKFWLKRGGFKTEILGTEKVGQVHFLFKGDSAKLNSFFTYLKPILLAESASLTTSMQKRGGGITDIVLRDKTHDIAHYYQLHATFQTKDAMGANFINSCLEQFAATLKKEAANYTAFSAQGKNVEIVMSILSNYVPNCTVRAMVSCPVEQIQLTDQLTPQQTAEKIIQAIEIARVEPYRAVTHNKGIMNGIDAVVLATGNDFRAVEAGVHAYACKDGQYRSLTHATIDDGIFKFWIEVPLALGTVGGLTNLHPLVKLNLEILQHPSSEELMQIIAVAGLAQNFAAVSSLVTTGIQKGHMKMHLLNILNQLGADENEKTILVQYFKTNPVTHHGVELQLKEIRK</sequence>
<dbReference type="PANTHER" id="PTHR10572:SF24">
    <property type="entry name" value="3-HYDROXY-3-METHYLGLUTARYL-COENZYME A REDUCTASE"/>
    <property type="match status" value="1"/>
</dbReference>
<dbReference type="PRINTS" id="PR00071">
    <property type="entry name" value="HMGCOARDTASE"/>
</dbReference>
<comment type="similarity">
    <text evidence="1 3">Belongs to the HMG-CoA reductase family.</text>
</comment>
<dbReference type="Gene3D" id="1.10.8.660">
    <property type="match status" value="1"/>
</dbReference>
<evidence type="ECO:0000313" key="4">
    <source>
        <dbReference type="EMBL" id="MDO1512337.1"/>
    </source>
</evidence>
<keyword evidence="3" id="KW-0520">NAD</keyword>
<accession>A0ABT8RPE1</accession>
<dbReference type="CDD" id="cd00644">
    <property type="entry name" value="HMG-CoA_reductase_classII"/>
    <property type="match status" value="1"/>
</dbReference>
<proteinExistence type="inferred from homology"/>
<dbReference type="Gene3D" id="3.90.770.10">
    <property type="entry name" value="3-hydroxy-3-methylglutaryl-coenzyme A Reductase, Chain A, domain 2"/>
    <property type="match status" value="2"/>
</dbReference>
<dbReference type="EMBL" id="JAUKUC010000001">
    <property type="protein sequence ID" value="MDO1512337.1"/>
    <property type="molecule type" value="Genomic_DNA"/>
</dbReference>
<dbReference type="InterPro" id="IPR023074">
    <property type="entry name" value="HMG_CoA_Rdtase_cat_sf"/>
</dbReference>
<evidence type="ECO:0000256" key="2">
    <source>
        <dbReference type="ARBA" id="ARBA00023002"/>
    </source>
</evidence>